<accession>A0A4S1WRS0</accession>
<dbReference type="EMBL" id="SRXU01000002">
    <property type="protein sequence ID" value="TGX44700.1"/>
    <property type="molecule type" value="Genomic_DNA"/>
</dbReference>
<dbReference type="RefSeq" id="WP_135983713.1">
    <property type="nucleotide sequence ID" value="NZ_JAASQM010000002.1"/>
</dbReference>
<dbReference type="PROSITE" id="PS51257">
    <property type="entry name" value="PROKAR_LIPOPROTEIN"/>
    <property type="match status" value="1"/>
</dbReference>
<organism evidence="1 2">
    <name type="scientific">Sphingomonas naasensis</name>
    <dbReference type="NCBI Taxonomy" id="1344951"/>
    <lineage>
        <taxon>Bacteria</taxon>
        <taxon>Pseudomonadati</taxon>
        <taxon>Pseudomonadota</taxon>
        <taxon>Alphaproteobacteria</taxon>
        <taxon>Sphingomonadales</taxon>
        <taxon>Sphingomonadaceae</taxon>
        <taxon>Sphingomonas</taxon>
    </lineage>
</organism>
<protein>
    <submittedName>
        <fullName evidence="1">Uncharacterized protein</fullName>
    </submittedName>
</protein>
<dbReference type="AlphaFoldDB" id="A0A4S1WRS0"/>
<evidence type="ECO:0000313" key="1">
    <source>
        <dbReference type="EMBL" id="TGX44700.1"/>
    </source>
</evidence>
<gene>
    <name evidence="1" type="ORF">E5A74_08045</name>
</gene>
<sequence length="233" mass="25693">MRGAILVFAVAMLSGSCAEGERDAASSAAQAAAAIPTAAEVDSTYHAYLQRQPCPEQALCGAVGHHPVDEVRCRPAGSGNATCRFVIAAAPFFERERYRCDGLFRRDRGAWFMSGMARECQLIPWSLPRRRTVERLERQLMLEAIIASVGVVDTKSMNRNARVRVRALSCRPTGHGDATCSYETDRCQGEEISRDGRRWCRRETRFQHLGSTASTIIGVDGWMIDRPGTEPGT</sequence>
<reference evidence="1 2" key="1">
    <citation type="submission" date="2019-04" db="EMBL/GenBank/DDBJ databases">
        <title>Sphingomonas psychrotolerans sp. nov., isolated from soil in the Tianshan Mountains, Xinjiang, China.</title>
        <authorList>
            <person name="Luo Y."/>
            <person name="Sheng H."/>
        </authorList>
    </citation>
    <scope>NUCLEOTIDE SEQUENCE [LARGE SCALE GENOMIC DNA]</scope>
    <source>
        <strain evidence="1 2">KIS18-15</strain>
    </source>
</reference>
<keyword evidence="2" id="KW-1185">Reference proteome</keyword>
<comment type="caution">
    <text evidence="1">The sequence shown here is derived from an EMBL/GenBank/DDBJ whole genome shotgun (WGS) entry which is preliminary data.</text>
</comment>
<name>A0A4S1WRS0_9SPHN</name>
<dbReference type="Proteomes" id="UP000309848">
    <property type="component" value="Unassembled WGS sequence"/>
</dbReference>
<evidence type="ECO:0000313" key="2">
    <source>
        <dbReference type="Proteomes" id="UP000309848"/>
    </source>
</evidence>
<proteinExistence type="predicted"/>